<dbReference type="Pfam" id="PF00078">
    <property type="entry name" value="RVT_1"/>
    <property type="match status" value="1"/>
</dbReference>
<dbReference type="PROSITE" id="PS50878">
    <property type="entry name" value="RT_POL"/>
    <property type="match status" value="1"/>
</dbReference>
<dbReference type="PANTHER" id="PTHR47027:SF20">
    <property type="entry name" value="REVERSE TRANSCRIPTASE-LIKE PROTEIN WITH RNA-DIRECTED DNA POLYMERASE DOMAIN"/>
    <property type="match status" value="1"/>
</dbReference>
<comment type="caution">
    <text evidence="3">The sequence shown here is derived from an EMBL/GenBank/DDBJ whole genome shotgun (WGS) entry which is preliminary data.</text>
</comment>
<evidence type="ECO:0000313" key="3">
    <source>
        <dbReference type="EMBL" id="EYC37505.1"/>
    </source>
</evidence>
<feature type="region of interest" description="Disordered" evidence="1">
    <location>
        <begin position="16"/>
        <end position="44"/>
    </location>
</feature>
<organism evidence="3 4">
    <name type="scientific">Ancylostoma ceylanicum</name>
    <dbReference type="NCBI Taxonomy" id="53326"/>
    <lineage>
        <taxon>Eukaryota</taxon>
        <taxon>Metazoa</taxon>
        <taxon>Ecdysozoa</taxon>
        <taxon>Nematoda</taxon>
        <taxon>Chromadorea</taxon>
        <taxon>Rhabditida</taxon>
        <taxon>Rhabditina</taxon>
        <taxon>Rhabditomorpha</taxon>
        <taxon>Strongyloidea</taxon>
        <taxon>Ancylostomatidae</taxon>
        <taxon>Ancylostomatinae</taxon>
        <taxon>Ancylostoma</taxon>
    </lineage>
</organism>
<feature type="domain" description="Reverse transcriptase" evidence="2">
    <location>
        <begin position="113"/>
        <end position="349"/>
    </location>
</feature>
<dbReference type="PANTHER" id="PTHR47027">
    <property type="entry name" value="REVERSE TRANSCRIPTASE DOMAIN-CONTAINING PROTEIN"/>
    <property type="match status" value="1"/>
</dbReference>
<dbReference type="EMBL" id="JARK01000384">
    <property type="protein sequence ID" value="EYC37505.1"/>
    <property type="molecule type" value="Genomic_DNA"/>
</dbReference>
<reference evidence="4" key="1">
    <citation type="journal article" date="2015" name="Nat. Genet.">
        <title>The genome and transcriptome of the zoonotic hookworm Ancylostoma ceylanicum identify infection-specific gene families.</title>
        <authorList>
            <person name="Schwarz E.M."/>
            <person name="Hu Y."/>
            <person name="Antoshechkin I."/>
            <person name="Miller M.M."/>
            <person name="Sternberg P.W."/>
            <person name="Aroian R.V."/>
        </authorList>
    </citation>
    <scope>NUCLEOTIDE SEQUENCE</scope>
    <source>
        <strain evidence="4">HY135</strain>
    </source>
</reference>
<gene>
    <name evidence="3" type="primary">Acey_s0784.g2336</name>
    <name evidence="3" type="ORF">Y032_0784g2336</name>
</gene>
<dbReference type="InterPro" id="IPR043502">
    <property type="entry name" value="DNA/RNA_pol_sf"/>
</dbReference>
<keyword evidence="4" id="KW-1185">Reference proteome</keyword>
<dbReference type="AlphaFoldDB" id="A0A016WD08"/>
<name>A0A016WD08_9BILA</name>
<dbReference type="SUPFAM" id="SSF56672">
    <property type="entry name" value="DNA/RNA polymerases"/>
    <property type="match status" value="1"/>
</dbReference>
<sequence length="564" mass="64643">MVPVRLGQAIGKTCRYGSADGGVRKAPKHESTEGGEMRKRRHAGTRCVSGGPIVRKTPGEDEYVIPSVLPSEVRHAIKSVKNRTAPGPDRIRPEHLKNLPTALVSTLARLFTRYLSECKVPTQWKTSRTVLLYKKGDPQDMGNYRPICLLSVVYKLFTRVILNRIERTLDEGQPCEQAGFRKGFSTIDHIYTLSPGSLKYHESTRCLSVSRSSISRKPSTPLRQKQSWKLWATRVISPFYDDITIDVRRGVRQGDTVSPKLFTATLEDVMRRLEWDNMGVRVDGRLLHHLRFADDIVLITPSISQAERMLADFDDACGKIGLQLNLTKTMFMRNGWVPDAPFSLNGTTISECSSYVYLGREVNMMNDLAPELGRRKRAAWGAYKSIEDVVKKTKNIRLRAHLFNTTVLPALTYASETWALRKQDENAVSVIERSIERVMLGMTRLTQVRAGIRSSTLRQQSKIRDAAVYAKSSKIRWAGHVMRPNDHRWTRAVSDWTPRNVKRTTGRPPTRWSDFFTKSFKKRYDTLRVSRTDRTHWTTLARERDKWKDCWRPLGLPNDQRESR</sequence>
<evidence type="ECO:0000313" key="4">
    <source>
        <dbReference type="Proteomes" id="UP000024635"/>
    </source>
</evidence>
<feature type="compositionally biased region" description="Basic and acidic residues" evidence="1">
    <location>
        <begin position="28"/>
        <end position="37"/>
    </location>
</feature>
<dbReference type="InterPro" id="IPR000477">
    <property type="entry name" value="RT_dom"/>
</dbReference>
<evidence type="ECO:0000256" key="1">
    <source>
        <dbReference type="SAM" id="MobiDB-lite"/>
    </source>
</evidence>
<evidence type="ECO:0000259" key="2">
    <source>
        <dbReference type="PROSITE" id="PS50878"/>
    </source>
</evidence>
<dbReference type="OrthoDB" id="410104at2759"/>
<dbReference type="CDD" id="cd01650">
    <property type="entry name" value="RT_nLTR_like"/>
    <property type="match status" value="1"/>
</dbReference>
<accession>A0A016WD08</accession>
<protein>
    <recommendedName>
        <fullName evidence="2">Reverse transcriptase domain-containing protein</fullName>
    </recommendedName>
</protein>
<proteinExistence type="predicted"/>
<dbReference type="STRING" id="53326.A0A016WD08"/>
<dbReference type="Proteomes" id="UP000024635">
    <property type="component" value="Unassembled WGS sequence"/>
</dbReference>